<evidence type="ECO:0000259" key="3">
    <source>
        <dbReference type="Pfam" id="PF01656"/>
    </source>
</evidence>
<dbReference type="EMBL" id="BATM01000007">
    <property type="protein sequence ID" value="GAD78887.1"/>
    <property type="molecule type" value="Genomic_DNA"/>
</dbReference>
<organism evidence="4 5">
    <name type="scientific">Vibrio ezurae NBRC 102218</name>
    <dbReference type="NCBI Taxonomy" id="1219080"/>
    <lineage>
        <taxon>Bacteria</taxon>
        <taxon>Pseudomonadati</taxon>
        <taxon>Pseudomonadota</taxon>
        <taxon>Gammaproteobacteria</taxon>
        <taxon>Vibrionales</taxon>
        <taxon>Vibrionaceae</taxon>
        <taxon>Vibrio</taxon>
    </lineage>
</organism>
<dbReference type="OrthoDB" id="6250531at2"/>
<gene>
    <name evidence="4" type="ORF">VEZ01S_07_00640</name>
</gene>
<dbReference type="STRING" id="1219080.VEZ01S_07_00640"/>
<comment type="caution">
    <text evidence="4">The sequence shown here is derived from an EMBL/GenBank/DDBJ whole genome shotgun (WGS) entry which is preliminary data.</text>
</comment>
<dbReference type="PANTHER" id="PTHR43384">
    <property type="entry name" value="SEPTUM SITE-DETERMINING PROTEIN MIND HOMOLOG, CHLOROPLASTIC-RELATED"/>
    <property type="match status" value="1"/>
</dbReference>
<keyword evidence="1" id="KW-0547">Nucleotide-binding</keyword>
<evidence type="ECO:0000313" key="5">
    <source>
        <dbReference type="Proteomes" id="UP000016562"/>
    </source>
</evidence>
<dbReference type="GO" id="GO:0005524">
    <property type="term" value="F:ATP binding"/>
    <property type="evidence" value="ECO:0007669"/>
    <property type="project" value="UniProtKB-KW"/>
</dbReference>
<dbReference type="InterPro" id="IPR027417">
    <property type="entry name" value="P-loop_NTPase"/>
</dbReference>
<dbReference type="Gene3D" id="3.40.50.300">
    <property type="entry name" value="P-loop containing nucleotide triphosphate hydrolases"/>
    <property type="match status" value="1"/>
</dbReference>
<dbReference type="Gene3D" id="3.40.50.2300">
    <property type="match status" value="1"/>
</dbReference>
<dbReference type="GO" id="GO:0005829">
    <property type="term" value="C:cytosol"/>
    <property type="evidence" value="ECO:0007669"/>
    <property type="project" value="TreeGrafter"/>
</dbReference>
<proteinExistence type="predicted"/>
<name>U3B084_9VIBR</name>
<dbReference type="RefSeq" id="WP_021712598.1">
    <property type="nucleotide sequence ID" value="NZ_BATM01000007.1"/>
</dbReference>
<dbReference type="InterPro" id="IPR050625">
    <property type="entry name" value="ParA/MinD_ATPase"/>
</dbReference>
<feature type="domain" description="CobQ/CobB/MinD/ParA nucleotide binding" evidence="3">
    <location>
        <begin position="163"/>
        <end position="379"/>
    </location>
</feature>
<protein>
    <recommendedName>
        <fullName evidence="3">CobQ/CobB/MinD/ParA nucleotide binding domain-containing protein</fullName>
    </recommendedName>
</protein>
<sequence>MANMFDLSEELSLDIDKKKAVTPKSVAPKQSGGATLFFSDNECKEAVIEAYVFEGLEEPKCFKGTPQPEKDQALGDVVLVQLTSSVDIEADAQEINATLPNNKTVILLGQTDSIHVLRRLEKLGFYYLPWPVDRAELIECLKQASLDERKRYESGYFRKAKRVAVVGTKGGIGTSVIATELGALLAKKGSRTILVDHHYTLSNIDIILSQKDLEQVDVSSITVEPSKLDEESATSYLNEVEHNFFYLGFTGKDKIDELEKYTNTISDKLARQANFMIGDFSGSLDFPLNSQKLMSDNDVVVLVTEPSVSGVRATQRLLDNIKDIAIPQLVRPRVMVVVNHHRPEGSFNLNLEEVERFLKVKADVVIPFYKTASKQLIDGKKLHQLEKGKQTPFTQLSMAINGQNPNKKSGLFAKFSLKRGKK</sequence>
<accession>U3B084</accession>
<dbReference type="AlphaFoldDB" id="U3B084"/>
<dbReference type="GO" id="GO:0051782">
    <property type="term" value="P:negative regulation of cell division"/>
    <property type="evidence" value="ECO:0007669"/>
    <property type="project" value="TreeGrafter"/>
</dbReference>
<dbReference type="SUPFAM" id="SSF52540">
    <property type="entry name" value="P-loop containing nucleoside triphosphate hydrolases"/>
    <property type="match status" value="1"/>
</dbReference>
<keyword evidence="2" id="KW-0067">ATP-binding</keyword>
<dbReference type="PANTHER" id="PTHR43384:SF6">
    <property type="entry name" value="SEPTUM SITE-DETERMINING PROTEIN MIND HOMOLOG, CHLOROPLASTIC"/>
    <property type="match status" value="1"/>
</dbReference>
<dbReference type="Pfam" id="PF01656">
    <property type="entry name" value="CbiA"/>
    <property type="match status" value="1"/>
</dbReference>
<keyword evidence="5" id="KW-1185">Reference proteome</keyword>
<evidence type="ECO:0000256" key="1">
    <source>
        <dbReference type="ARBA" id="ARBA00022741"/>
    </source>
</evidence>
<dbReference type="eggNOG" id="COG0455">
    <property type="taxonomic scope" value="Bacteria"/>
</dbReference>
<dbReference type="GO" id="GO:0016887">
    <property type="term" value="F:ATP hydrolysis activity"/>
    <property type="evidence" value="ECO:0007669"/>
    <property type="project" value="TreeGrafter"/>
</dbReference>
<dbReference type="Proteomes" id="UP000016562">
    <property type="component" value="Unassembled WGS sequence"/>
</dbReference>
<dbReference type="GO" id="GO:0009898">
    <property type="term" value="C:cytoplasmic side of plasma membrane"/>
    <property type="evidence" value="ECO:0007669"/>
    <property type="project" value="TreeGrafter"/>
</dbReference>
<dbReference type="InterPro" id="IPR002586">
    <property type="entry name" value="CobQ/CobB/MinD/ParA_Nub-bd_dom"/>
</dbReference>
<reference evidence="4 5" key="1">
    <citation type="submission" date="2013-09" db="EMBL/GenBank/DDBJ databases">
        <title>Whole genome shotgun sequence of Vibrio ezurae NBRC 102218.</title>
        <authorList>
            <person name="Yoshida I."/>
            <person name="Hosoyama A."/>
            <person name="Numata M."/>
            <person name="Hashimoto M."/>
            <person name="Hosoyama Y."/>
            <person name="Tsuchikane K."/>
            <person name="Noguchi M."/>
            <person name="Hirakata S."/>
            <person name="Ichikawa N."/>
            <person name="Ohji S."/>
            <person name="Yamazoe A."/>
            <person name="Fujita N."/>
        </authorList>
    </citation>
    <scope>NUCLEOTIDE SEQUENCE [LARGE SCALE GENOMIC DNA]</scope>
    <source>
        <strain evidence="4 5">NBRC 102218</strain>
    </source>
</reference>
<evidence type="ECO:0000256" key="2">
    <source>
        <dbReference type="ARBA" id="ARBA00022840"/>
    </source>
</evidence>
<evidence type="ECO:0000313" key="4">
    <source>
        <dbReference type="EMBL" id="GAD78887.1"/>
    </source>
</evidence>